<accession>A0A6C0AD24</accession>
<proteinExistence type="predicted"/>
<evidence type="ECO:0000313" key="2">
    <source>
        <dbReference type="EMBL" id="QHS77305.1"/>
    </source>
</evidence>
<dbReference type="Gene3D" id="3.40.1440.10">
    <property type="entry name" value="GIY-YIG endonuclease"/>
    <property type="match status" value="1"/>
</dbReference>
<dbReference type="InterPro" id="IPR035901">
    <property type="entry name" value="GIY-YIG_endonuc_sf"/>
</dbReference>
<reference evidence="2" key="1">
    <citation type="journal article" date="2020" name="Nature">
        <title>Giant virus diversity and host interactions through global metagenomics.</title>
        <authorList>
            <person name="Schulz F."/>
            <person name="Roux S."/>
            <person name="Paez-Espino D."/>
            <person name="Jungbluth S."/>
            <person name="Walsh D.A."/>
            <person name="Denef V.J."/>
            <person name="McMahon K.D."/>
            <person name="Konstantinidis K.T."/>
            <person name="Eloe-Fadrosh E.A."/>
            <person name="Kyrpides N.C."/>
            <person name="Woyke T."/>
        </authorList>
    </citation>
    <scope>NUCLEOTIDE SEQUENCE</scope>
    <source>
        <strain evidence="2">GVMAG-S-1004661-13</strain>
    </source>
</reference>
<evidence type="ECO:0000259" key="1">
    <source>
        <dbReference type="PROSITE" id="PS50164"/>
    </source>
</evidence>
<dbReference type="SUPFAM" id="SSF82771">
    <property type="entry name" value="GIY-YIG endonuclease"/>
    <property type="match status" value="1"/>
</dbReference>
<dbReference type="Pfam" id="PF01541">
    <property type="entry name" value="GIY-YIG"/>
    <property type="match status" value="1"/>
</dbReference>
<dbReference type="InterPro" id="IPR000305">
    <property type="entry name" value="GIY-YIG_endonuc"/>
</dbReference>
<name>A0A6C0AD24_9ZZZZ</name>
<dbReference type="AlphaFoldDB" id="A0A6C0AD24"/>
<sequence>MITVYILKLETDKYYIGRTTKNVYERVLDHSKGEAGYWTKIYKPKELIDFKPNADKFDVDLYVKKYMDKYGINNVRGGTYSSPKLTNEKYNVLREELANANFEKVKKARSKVYNKQVTKIIQPNLDKKEQECTIM</sequence>
<dbReference type="PROSITE" id="PS50164">
    <property type="entry name" value="GIY_YIG"/>
    <property type="match status" value="1"/>
</dbReference>
<protein>
    <recommendedName>
        <fullName evidence="1">GIY-YIG domain-containing protein</fullName>
    </recommendedName>
</protein>
<organism evidence="2">
    <name type="scientific">viral metagenome</name>
    <dbReference type="NCBI Taxonomy" id="1070528"/>
    <lineage>
        <taxon>unclassified sequences</taxon>
        <taxon>metagenomes</taxon>
        <taxon>organismal metagenomes</taxon>
    </lineage>
</organism>
<feature type="domain" description="GIY-YIG" evidence="1">
    <location>
        <begin position="1"/>
        <end position="92"/>
    </location>
</feature>
<dbReference type="EMBL" id="MN740544">
    <property type="protein sequence ID" value="QHS77305.1"/>
    <property type="molecule type" value="Genomic_DNA"/>
</dbReference>